<gene>
    <name evidence="2" type="ORF">GCM10025866_33580</name>
</gene>
<evidence type="ECO:0000313" key="2">
    <source>
        <dbReference type="EMBL" id="BDZ47449.1"/>
    </source>
</evidence>
<organism evidence="2 3">
    <name type="scientific">Naasia aerilata</name>
    <dbReference type="NCBI Taxonomy" id="1162966"/>
    <lineage>
        <taxon>Bacteria</taxon>
        <taxon>Bacillati</taxon>
        <taxon>Actinomycetota</taxon>
        <taxon>Actinomycetes</taxon>
        <taxon>Micrococcales</taxon>
        <taxon>Microbacteriaceae</taxon>
        <taxon>Naasia</taxon>
    </lineage>
</organism>
<keyword evidence="1" id="KW-0812">Transmembrane</keyword>
<name>A0ABM8GGG6_9MICO</name>
<reference evidence="3" key="1">
    <citation type="journal article" date="2019" name="Int. J. Syst. Evol. Microbiol.">
        <title>The Global Catalogue of Microorganisms (GCM) 10K type strain sequencing project: providing services to taxonomists for standard genome sequencing and annotation.</title>
        <authorList>
            <consortium name="The Broad Institute Genomics Platform"/>
            <consortium name="The Broad Institute Genome Sequencing Center for Infectious Disease"/>
            <person name="Wu L."/>
            <person name="Ma J."/>
        </authorList>
    </citation>
    <scope>NUCLEOTIDE SEQUENCE [LARGE SCALE GENOMIC DNA]</scope>
    <source>
        <strain evidence="3">NBRC 108725</strain>
    </source>
</reference>
<evidence type="ECO:0000256" key="1">
    <source>
        <dbReference type="SAM" id="Phobius"/>
    </source>
</evidence>
<feature type="transmembrane region" description="Helical" evidence="1">
    <location>
        <begin position="46"/>
        <end position="66"/>
    </location>
</feature>
<sequence length="74" mass="7658">MSARDITLGWVLAFSISMAAFVYTGISEAVALATPGSELALQLPPLLVGVYTGLVGTGLLIGSRVLRARQPLEG</sequence>
<evidence type="ECO:0000313" key="3">
    <source>
        <dbReference type="Proteomes" id="UP001321498"/>
    </source>
</evidence>
<feature type="transmembrane region" description="Helical" evidence="1">
    <location>
        <begin position="7"/>
        <end position="26"/>
    </location>
</feature>
<keyword evidence="1" id="KW-0472">Membrane</keyword>
<keyword evidence="1" id="KW-1133">Transmembrane helix</keyword>
<dbReference type="RefSeq" id="WP_286277367.1">
    <property type="nucleotide sequence ID" value="NZ_AP027731.1"/>
</dbReference>
<protein>
    <submittedName>
        <fullName evidence="2">Uncharacterized protein</fullName>
    </submittedName>
</protein>
<keyword evidence="3" id="KW-1185">Reference proteome</keyword>
<accession>A0ABM8GGG6</accession>
<dbReference type="Proteomes" id="UP001321498">
    <property type="component" value="Chromosome"/>
</dbReference>
<proteinExistence type="predicted"/>
<dbReference type="EMBL" id="AP027731">
    <property type="protein sequence ID" value="BDZ47449.1"/>
    <property type="molecule type" value="Genomic_DNA"/>
</dbReference>